<evidence type="ECO:0000256" key="3">
    <source>
        <dbReference type="ARBA" id="ARBA00022559"/>
    </source>
</evidence>
<evidence type="ECO:0000256" key="4">
    <source>
        <dbReference type="ARBA" id="ARBA00022862"/>
    </source>
</evidence>
<keyword evidence="6" id="KW-1015">Disulfide bond</keyword>
<reference evidence="14" key="1">
    <citation type="submission" date="2022-10" db="EMBL/GenBank/DDBJ databases">
        <title>Shewanella flava sp. nov, isolated from the estuary of the Fenhe River into the Yellow River.</title>
        <authorList>
            <person name="Li Y."/>
        </authorList>
    </citation>
    <scope>NUCLEOTIDE SEQUENCE</scope>
    <source>
        <strain evidence="14">FYR11-62</strain>
    </source>
</reference>
<sequence length="209" mass="22993">MLTKLIITAAIALLSFTTTANPIAIDENNISPLLNGHELPNISLQTVEGEDVNLKELVSHKNTILFFYRGGWCPFCNVQMGQLQAIESQLLAMNIQLVGISPDSPEKLKASITQNKLNYLLLSDQHLQAAQAFGLAFYTSDKVTKMYQAKLGVSNPLFNMPTGEARLVLPVPAIYMIDKTGLIQFMYANPNYKVRPAPELILSAASLLN</sequence>
<comment type="function">
    <text evidence="1">Thiol-specific peroxidase that catalyzes the reduction of hydrogen peroxide and organic hydroperoxides to water and alcohols, respectively. Plays a role in cell protection against oxidative stress by detoxifying peroxides and as sensor of hydrogen peroxide-mediated signaling events.</text>
</comment>
<evidence type="ECO:0000256" key="11">
    <source>
        <dbReference type="ARBA" id="ARBA00049091"/>
    </source>
</evidence>
<dbReference type="SUPFAM" id="SSF52833">
    <property type="entry name" value="Thioredoxin-like"/>
    <property type="match status" value="1"/>
</dbReference>
<evidence type="ECO:0000256" key="2">
    <source>
        <dbReference type="ARBA" id="ARBA00013017"/>
    </source>
</evidence>
<dbReference type="InterPro" id="IPR013766">
    <property type="entry name" value="Thioredoxin_domain"/>
</dbReference>
<evidence type="ECO:0000256" key="9">
    <source>
        <dbReference type="ARBA" id="ARBA00038489"/>
    </source>
</evidence>
<dbReference type="Proteomes" id="UP001163714">
    <property type="component" value="Unassembled WGS sequence"/>
</dbReference>
<gene>
    <name evidence="14" type="ORF">OHT75_12285</name>
</gene>
<dbReference type="PROSITE" id="PS51352">
    <property type="entry name" value="THIOREDOXIN_2"/>
    <property type="match status" value="1"/>
</dbReference>
<keyword evidence="4" id="KW-0049">Antioxidant</keyword>
<feature type="signal peptide" evidence="12">
    <location>
        <begin position="1"/>
        <end position="20"/>
    </location>
</feature>
<protein>
    <recommendedName>
        <fullName evidence="2">thioredoxin-dependent peroxiredoxin</fullName>
        <ecNumber evidence="2">1.11.1.24</ecNumber>
    </recommendedName>
    <alternativeName>
        <fullName evidence="8">Thioredoxin peroxidase</fullName>
    </alternativeName>
    <alternativeName>
        <fullName evidence="10">Thioredoxin-dependent peroxiredoxin Bcp</fullName>
    </alternativeName>
</protein>
<dbReference type="CDD" id="cd02970">
    <property type="entry name" value="PRX_like2"/>
    <property type="match status" value="1"/>
</dbReference>
<evidence type="ECO:0000256" key="6">
    <source>
        <dbReference type="ARBA" id="ARBA00023157"/>
    </source>
</evidence>
<keyword evidence="7" id="KW-0676">Redox-active center</keyword>
<proteinExistence type="inferred from homology"/>
<dbReference type="InterPro" id="IPR000866">
    <property type="entry name" value="AhpC/TSA"/>
</dbReference>
<evidence type="ECO:0000259" key="13">
    <source>
        <dbReference type="PROSITE" id="PS51352"/>
    </source>
</evidence>
<feature type="chain" id="PRO_5045563481" description="thioredoxin-dependent peroxiredoxin" evidence="12">
    <location>
        <begin position="21"/>
        <end position="209"/>
    </location>
</feature>
<dbReference type="PANTHER" id="PTHR42801:SF7">
    <property type="entry name" value="SLL1159 PROTEIN"/>
    <property type="match status" value="1"/>
</dbReference>
<keyword evidence="5" id="KW-0560">Oxidoreductase</keyword>
<name>A0ABT3IBF2_9GAMM</name>
<evidence type="ECO:0000256" key="5">
    <source>
        <dbReference type="ARBA" id="ARBA00023002"/>
    </source>
</evidence>
<evidence type="ECO:0000313" key="15">
    <source>
        <dbReference type="Proteomes" id="UP001163714"/>
    </source>
</evidence>
<keyword evidence="3" id="KW-0575">Peroxidase</keyword>
<evidence type="ECO:0000256" key="1">
    <source>
        <dbReference type="ARBA" id="ARBA00003330"/>
    </source>
</evidence>
<feature type="domain" description="Thioredoxin" evidence="13">
    <location>
        <begin position="33"/>
        <end position="209"/>
    </location>
</feature>
<dbReference type="InterPro" id="IPR036249">
    <property type="entry name" value="Thioredoxin-like_sf"/>
</dbReference>
<organism evidence="14 15">
    <name type="scientific">Shewanella subflava</name>
    <dbReference type="NCBI Taxonomy" id="2986476"/>
    <lineage>
        <taxon>Bacteria</taxon>
        <taxon>Pseudomonadati</taxon>
        <taxon>Pseudomonadota</taxon>
        <taxon>Gammaproteobacteria</taxon>
        <taxon>Alteromonadales</taxon>
        <taxon>Shewanellaceae</taxon>
        <taxon>Shewanella</taxon>
    </lineage>
</organism>
<evidence type="ECO:0000256" key="10">
    <source>
        <dbReference type="ARBA" id="ARBA00042639"/>
    </source>
</evidence>
<dbReference type="Pfam" id="PF00578">
    <property type="entry name" value="AhpC-TSA"/>
    <property type="match status" value="1"/>
</dbReference>
<accession>A0ABT3IBF2</accession>
<comment type="caution">
    <text evidence="14">The sequence shown here is derived from an EMBL/GenBank/DDBJ whole genome shotgun (WGS) entry which is preliminary data.</text>
</comment>
<evidence type="ECO:0000256" key="12">
    <source>
        <dbReference type="SAM" id="SignalP"/>
    </source>
</evidence>
<dbReference type="PANTHER" id="PTHR42801">
    <property type="entry name" value="THIOREDOXIN-DEPENDENT PEROXIDE REDUCTASE"/>
    <property type="match status" value="1"/>
</dbReference>
<evidence type="ECO:0000313" key="14">
    <source>
        <dbReference type="EMBL" id="MCW3173259.1"/>
    </source>
</evidence>
<dbReference type="RefSeq" id="WP_264727001.1">
    <property type="nucleotide sequence ID" value="NZ_JAPDMX010000028.1"/>
</dbReference>
<dbReference type="Gene3D" id="3.40.30.10">
    <property type="entry name" value="Glutaredoxin"/>
    <property type="match status" value="1"/>
</dbReference>
<dbReference type="EMBL" id="JAPDMX010000028">
    <property type="protein sequence ID" value="MCW3173259.1"/>
    <property type="molecule type" value="Genomic_DNA"/>
</dbReference>
<evidence type="ECO:0000256" key="7">
    <source>
        <dbReference type="ARBA" id="ARBA00023284"/>
    </source>
</evidence>
<keyword evidence="12" id="KW-0732">Signal</keyword>
<keyword evidence="15" id="KW-1185">Reference proteome</keyword>
<dbReference type="EC" id="1.11.1.24" evidence="2"/>
<evidence type="ECO:0000256" key="8">
    <source>
        <dbReference type="ARBA" id="ARBA00032824"/>
    </source>
</evidence>
<comment type="catalytic activity">
    <reaction evidence="11">
        <text>a hydroperoxide + [thioredoxin]-dithiol = an alcohol + [thioredoxin]-disulfide + H2O</text>
        <dbReference type="Rhea" id="RHEA:62620"/>
        <dbReference type="Rhea" id="RHEA-COMP:10698"/>
        <dbReference type="Rhea" id="RHEA-COMP:10700"/>
        <dbReference type="ChEBI" id="CHEBI:15377"/>
        <dbReference type="ChEBI" id="CHEBI:29950"/>
        <dbReference type="ChEBI" id="CHEBI:30879"/>
        <dbReference type="ChEBI" id="CHEBI:35924"/>
        <dbReference type="ChEBI" id="CHEBI:50058"/>
        <dbReference type="EC" id="1.11.1.24"/>
    </reaction>
</comment>
<comment type="similarity">
    <text evidence="9">Belongs to the peroxiredoxin family. BCP/PrxQ subfamily.</text>
</comment>
<dbReference type="InterPro" id="IPR050924">
    <property type="entry name" value="Peroxiredoxin_BCP/PrxQ"/>
</dbReference>